<reference evidence="2 3" key="1">
    <citation type="journal article" date="2019" name="Sci. Rep.">
        <title>A high-quality genome of Eragrostis curvula grass provides insights into Poaceae evolution and supports new strategies to enhance forage quality.</title>
        <authorList>
            <person name="Carballo J."/>
            <person name="Santos B.A.C.M."/>
            <person name="Zappacosta D."/>
            <person name="Garbus I."/>
            <person name="Selva J.P."/>
            <person name="Gallo C.A."/>
            <person name="Diaz A."/>
            <person name="Albertini E."/>
            <person name="Caccamo M."/>
            <person name="Echenique V."/>
        </authorList>
    </citation>
    <scope>NUCLEOTIDE SEQUENCE [LARGE SCALE GENOMIC DNA]</scope>
    <source>
        <strain evidence="3">cv. Victoria</strain>
        <tissue evidence="2">Leaf</tissue>
    </source>
</reference>
<dbReference type="OrthoDB" id="665957at2759"/>
<dbReference type="Gramene" id="TVU49452">
    <property type="protein sequence ID" value="TVU49452"/>
    <property type="gene ID" value="EJB05_00765"/>
</dbReference>
<dbReference type="SUPFAM" id="SSF81383">
    <property type="entry name" value="F-box domain"/>
    <property type="match status" value="1"/>
</dbReference>
<feature type="domain" description="F-box" evidence="1">
    <location>
        <begin position="32"/>
        <end position="64"/>
    </location>
</feature>
<dbReference type="EMBL" id="RWGY01000002">
    <property type="protein sequence ID" value="TVU49452.1"/>
    <property type="molecule type" value="Genomic_DNA"/>
</dbReference>
<protein>
    <recommendedName>
        <fullName evidence="1">F-box domain-containing protein</fullName>
    </recommendedName>
</protein>
<dbReference type="AlphaFoldDB" id="A0A5J9WL64"/>
<sequence>MESSAPPATTPTHLPLRRRPAQGICAMDAGEDVLCLILERVDSVVSLVRAASVCRRWRRAIADAAFLRLFRSLHAPTVAGNYHNGSRLPLPAPTQGENTGQRFVPSSPSMDARHFSLDFLPDRESWNIIDSRGSCLLMQRWGDANRQVGFPDCVVCEPLARCYRRVPLPPRDDFDENRLFLRFFLIDGVRDHTGNCIGVSNFRMLCWIHRNRVSHTAVFMASDESNCSWSKMAICQGMPSLAIRPLGRVGGDFYFYNQGGMLSVLDYVTGESSTSMLPATEDWDMRSNFGITEGRDGKPRMLTAFDDNLKVFARLNGGEWALEKRVLLSEVTRSLPGYQPSFFSYHLTIIAKGVGFITLVPKLLPCDQPRAFSVDLETMVAAPAVEGMGVLVYQLEYPRTPSLHTCLD</sequence>
<accession>A0A5J9WL64</accession>
<dbReference type="InterPro" id="IPR036047">
    <property type="entry name" value="F-box-like_dom_sf"/>
</dbReference>
<dbReference type="PANTHER" id="PTHR33207">
    <property type="entry name" value="F-BOX DOMAIN CONTAINING PROTEIN-RELATED"/>
    <property type="match status" value="1"/>
</dbReference>
<organism evidence="2 3">
    <name type="scientific">Eragrostis curvula</name>
    <name type="common">weeping love grass</name>
    <dbReference type="NCBI Taxonomy" id="38414"/>
    <lineage>
        <taxon>Eukaryota</taxon>
        <taxon>Viridiplantae</taxon>
        <taxon>Streptophyta</taxon>
        <taxon>Embryophyta</taxon>
        <taxon>Tracheophyta</taxon>
        <taxon>Spermatophyta</taxon>
        <taxon>Magnoliopsida</taxon>
        <taxon>Liliopsida</taxon>
        <taxon>Poales</taxon>
        <taxon>Poaceae</taxon>
        <taxon>PACMAD clade</taxon>
        <taxon>Chloridoideae</taxon>
        <taxon>Eragrostideae</taxon>
        <taxon>Eragrostidinae</taxon>
        <taxon>Eragrostis</taxon>
    </lineage>
</organism>
<dbReference type="Proteomes" id="UP000324897">
    <property type="component" value="Chromosome 6"/>
</dbReference>
<proteinExistence type="predicted"/>
<name>A0A5J9WL64_9POAL</name>
<dbReference type="Gene3D" id="1.20.1280.50">
    <property type="match status" value="1"/>
</dbReference>
<dbReference type="Pfam" id="PF12937">
    <property type="entry name" value="F-box-like"/>
    <property type="match status" value="1"/>
</dbReference>
<comment type="caution">
    <text evidence="2">The sequence shown here is derived from an EMBL/GenBank/DDBJ whole genome shotgun (WGS) entry which is preliminary data.</text>
</comment>
<dbReference type="InterPro" id="IPR001810">
    <property type="entry name" value="F-box_dom"/>
</dbReference>
<evidence type="ECO:0000313" key="2">
    <source>
        <dbReference type="EMBL" id="TVU49452.1"/>
    </source>
</evidence>
<evidence type="ECO:0000259" key="1">
    <source>
        <dbReference type="Pfam" id="PF12937"/>
    </source>
</evidence>
<gene>
    <name evidence="2" type="ORF">EJB05_00765</name>
</gene>
<keyword evidence="3" id="KW-1185">Reference proteome</keyword>
<evidence type="ECO:0000313" key="3">
    <source>
        <dbReference type="Proteomes" id="UP000324897"/>
    </source>
</evidence>